<sequence>MTTPPVIAFLSRMSAHYQRPYLDALRAALPGEIVAPLAQLSASQRAQAAIAIVANPDPADVAALPGLRWIQSLWAGVESLVAALAPDSPPIVRLVDPEMSRTMAEAVLAWTYYLQRDMPRYARQQTQRVWVQQPYRKPSQTSVGLLGLGELGQAAAMRLREAGFVVCGWSRSPKTLDGVETLSGQDGLDLMLATSDIVVSLIPLTPQTRSMLDAVRLGRMKQGAALINFSRGPVVVTNALLDALDRGHLSHAVLDVFDVEPLPIDSSLWDHPHVTVLPHISAPTDHETAAQVIAANIRAFRATGQIPGNVDLARGY</sequence>
<dbReference type="Gene3D" id="3.40.50.720">
    <property type="entry name" value="NAD(P)-binding Rossmann-like Domain"/>
    <property type="match status" value="2"/>
</dbReference>
<evidence type="ECO:0000313" key="4">
    <source>
        <dbReference type="EMBL" id="VVE55483.1"/>
    </source>
</evidence>
<dbReference type="SUPFAM" id="SSF51735">
    <property type="entry name" value="NAD(P)-binding Rossmann-fold domains"/>
    <property type="match status" value="1"/>
</dbReference>
<reference evidence="4 5" key="1">
    <citation type="submission" date="2019-08" db="EMBL/GenBank/DDBJ databases">
        <authorList>
            <person name="Peeters C."/>
        </authorList>
    </citation>
    <scope>NUCLEOTIDE SEQUENCE [LARGE SCALE GENOMIC DNA]</scope>
    <source>
        <strain evidence="4 5">LMG 31108</strain>
    </source>
</reference>
<evidence type="ECO:0000313" key="5">
    <source>
        <dbReference type="Proteomes" id="UP000406256"/>
    </source>
</evidence>
<dbReference type="GO" id="GO:0016491">
    <property type="term" value="F:oxidoreductase activity"/>
    <property type="evidence" value="ECO:0007669"/>
    <property type="project" value="UniProtKB-KW"/>
</dbReference>
<proteinExistence type="predicted"/>
<dbReference type="OrthoDB" id="9787219at2"/>
<dbReference type="InterPro" id="IPR006140">
    <property type="entry name" value="D-isomer_DH_NAD-bd"/>
</dbReference>
<dbReference type="Proteomes" id="UP000406256">
    <property type="component" value="Unassembled WGS sequence"/>
</dbReference>
<evidence type="ECO:0000256" key="2">
    <source>
        <dbReference type="ARBA" id="ARBA00023027"/>
    </source>
</evidence>
<name>A0A5E4Z5L8_9BURK</name>
<evidence type="ECO:0000256" key="1">
    <source>
        <dbReference type="ARBA" id="ARBA00023002"/>
    </source>
</evidence>
<organism evidence="4 5">
    <name type="scientific">Pandoraea anhela</name>
    <dbReference type="NCBI Taxonomy" id="2508295"/>
    <lineage>
        <taxon>Bacteria</taxon>
        <taxon>Pseudomonadati</taxon>
        <taxon>Pseudomonadota</taxon>
        <taxon>Betaproteobacteria</taxon>
        <taxon>Burkholderiales</taxon>
        <taxon>Burkholderiaceae</taxon>
        <taxon>Pandoraea</taxon>
    </lineage>
</organism>
<keyword evidence="4" id="KW-0670">Pyruvate</keyword>
<keyword evidence="1" id="KW-0560">Oxidoreductase</keyword>
<dbReference type="SUPFAM" id="SSF52283">
    <property type="entry name" value="Formate/glycerate dehydrogenase catalytic domain-like"/>
    <property type="match status" value="1"/>
</dbReference>
<dbReference type="Pfam" id="PF02826">
    <property type="entry name" value="2-Hacid_dh_C"/>
    <property type="match status" value="1"/>
</dbReference>
<dbReference type="GO" id="GO:0051287">
    <property type="term" value="F:NAD binding"/>
    <property type="evidence" value="ECO:0007669"/>
    <property type="project" value="InterPro"/>
</dbReference>
<dbReference type="RefSeq" id="WP_150671461.1">
    <property type="nucleotide sequence ID" value="NZ_CABPSB010000031.1"/>
</dbReference>
<dbReference type="PANTHER" id="PTHR43333:SF1">
    <property type="entry name" value="D-ISOMER SPECIFIC 2-HYDROXYACID DEHYDROGENASE NAD-BINDING DOMAIN-CONTAINING PROTEIN"/>
    <property type="match status" value="1"/>
</dbReference>
<dbReference type="EMBL" id="CABPSB010000031">
    <property type="protein sequence ID" value="VVE55483.1"/>
    <property type="molecule type" value="Genomic_DNA"/>
</dbReference>
<keyword evidence="5" id="KW-1185">Reference proteome</keyword>
<accession>A0A5E4Z5L8</accession>
<dbReference type="InterPro" id="IPR036291">
    <property type="entry name" value="NAD(P)-bd_dom_sf"/>
</dbReference>
<dbReference type="AlphaFoldDB" id="A0A5E4Z5L8"/>
<evidence type="ECO:0000259" key="3">
    <source>
        <dbReference type="Pfam" id="PF02826"/>
    </source>
</evidence>
<feature type="domain" description="D-isomer specific 2-hydroxyacid dehydrogenase NAD-binding" evidence="3">
    <location>
        <begin position="113"/>
        <end position="281"/>
    </location>
</feature>
<keyword evidence="2" id="KW-0520">NAD</keyword>
<protein>
    <submittedName>
        <fullName evidence="4">Glyoxylate/hydroxypyruvate reductase A</fullName>
    </submittedName>
</protein>
<dbReference type="CDD" id="cd12164">
    <property type="entry name" value="GDH_like_2"/>
    <property type="match status" value="1"/>
</dbReference>
<gene>
    <name evidence="4" type="ORF">PAN31108_05011</name>
</gene>
<dbReference type="PANTHER" id="PTHR43333">
    <property type="entry name" value="2-HACID_DH_C DOMAIN-CONTAINING PROTEIN"/>
    <property type="match status" value="1"/>
</dbReference>